<reference evidence="3" key="2">
    <citation type="submission" date="2015-01" db="EMBL/GenBank/DDBJ databases">
        <title>Evolutionary Origins and Diversification of the Mycorrhizal Mutualists.</title>
        <authorList>
            <consortium name="DOE Joint Genome Institute"/>
            <consortium name="Mycorrhizal Genomics Consortium"/>
            <person name="Kohler A."/>
            <person name="Kuo A."/>
            <person name="Nagy L.G."/>
            <person name="Floudas D."/>
            <person name="Copeland A."/>
            <person name="Barry K.W."/>
            <person name="Cichocki N."/>
            <person name="Veneault-Fourrey C."/>
            <person name="LaButti K."/>
            <person name="Lindquist E.A."/>
            <person name="Lipzen A."/>
            <person name="Lundell T."/>
            <person name="Morin E."/>
            <person name="Murat C."/>
            <person name="Riley R."/>
            <person name="Ohm R."/>
            <person name="Sun H."/>
            <person name="Tunlid A."/>
            <person name="Henrissat B."/>
            <person name="Grigoriev I.V."/>
            <person name="Hibbett D.S."/>
            <person name="Martin F."/>
        </authorList>
    </citation>
    <scope>NUCLEOTIDE SEQUENCE [LARGE SCALE GENOMIC DNA]</scope>
    <source>
        <strain evidence="3">F 1598</strain>
    </source>
</reference>
<feature type="region of interest" description="Disordered" evidence="1">
    <location>
        <begin position="23"/>
        <end position="53"/>
    </location>
</feature>
<accession>A0A0C3FJV0</accession>
<keyword evidence="3" id="KW-1185">Reference proteome</keyword>
<organism evidence="2 3">
    <name type="scientific">Piloderma croceum (strain F 1598)</name>
    <dbReference type="NCBI Taxonomy" id="765440"/>
    <lineage>
        <taxon>Eukaryota</taxon>
        <taxon>Fungi</taxon>
        <taxon>Dikarya</taxon>
        <taxon>Basidiomycota</taxon>
        <taxon>Agaricomycotina</taxon>
        <taxon>Agaricomycetes</taxon>
        <taxon>Agaricomycetidae</taxon>
        <taxon>Atheliales</taxon>
        <taxon>Atheliaceae</taxon>
        <taxon>Piloderma</taxon>
    </lineage>
</organism>
<dbReference type="AlphaFoldDB" id="A0A0C3FJV0"/>
<evidence type="ECO:0000256" key="1">
    <source>
        <dbReference type="SAM" id="MobiDB-lite"/>
    </source>
</evidence>
<dbReference type="Proteomes" id="UP000054166">
    <property type="component" value="Unassembled WGS sequence"/>
</dbReference>
<evidence type="ECO:0000313" key="2">
    <source>
        <dbReference type="EMBL" id="KIM80154.1"/>
    </source>
</evidence>
<protein>
    <submittedName>
        <fullName evidence="2">Uncharacterized protein</fullName>
    </submittedName>
</protein>
<dbReference type="EMBL" id="KN833005">
    <property type="protein sequence ID" value="KIM80154.1"/>
    <property type="molecule type" value="Genomic_DNA"/>
</dbReference>
<name>A0A0C3FJV0_PILCF</name>
<dbReference type="InParanoid" id="A0A0C3FJV0"/>
<evidence type="ECO:0000313" key="3">
    <source>
        <dbReference type="Proteomes" id="UP000054166"/>
    </source>
</evidence>
<proteinExistence type="predicted"/>
<reference evidence="2 3" key="1">
    <citation type="submission" date="2014-04" db="EMBL/GenBank/DDBJ databases">
        <authorList>
            <consortium name="DOE Joint Genome Institute"/>
            <person name="Kuo A."/>
            <person name="Tarkka M."/>
            <person name="Buscot F."/>
            <person name="Kohler A."/>
            <person name="Nagy L.G."/>
            <person name="Floudas D."/>
            <person name="Copeland A."/>
            <person name="Barry K.W."/>
            <person name="Cichocki N."/>
            <person name="Veneault-Fourrey C."/>
            <person name="LaButti K."/>
            <person name="Lindquist E.A."/>
            <person name="Lipzen A."/>
            <person name="Lundell T."/>
            <person name="Morin E."/>
            <person name="Murat C."/>
            <person name="Sun H."/>
            <person name="Tunlid A."/>
            <person name="Henrissat B."/>
            <person name="Grigoriev I.V."/>
            <person name="Hibbett D.S."/>
            <person name="Martin F."/>
            <person name="Nordberg H.P."/>
            <person name="Cantor M.N."/>
            <person name="Hua S.X."/>
        </authorList>
    </citation>
    <scope>NUCLEOTIDE SEQUENCE [LARGE SCALE GENOMIC DNA]</scope>
    <source>
        <strain evidence="2 3">F 1598</strain>
    </source>
</reference>
<sequence length="76" mass="8399">MEITEPPTSCLPRAGELNRMRDKYVGNSRGPRSKWRITVPGGQDGQAPKTSTLKKTTSVVALWDFPWLVDLLAGTN</sequence>
<dbReference type="HOGENOM" id="CLU_2655365_0_0_1"/>
<gene>
    <name evidence="2" type="ORF">PILCRDRAFT_822673</name>
</gene>